<dbReference type="Gene3D" id="2.60.40.10">
    <property type="entry name" value="Immunoglobulins"/>
    <property type="match status" value="1"/>
</dbReference>
<dbReference type="Proteomes" id="UP000176868">
    <property type="component" value="Unassembled WGS sequence"/>
</dbReference>
<dbReference type="InterPro" id="IPR014756">
    <property type="entry name" value="Ig_E-set"/>
</dbReference>
<dbReference type="Gene3D" id="1.10.101.10">
    <property type="entry name" value="PGBD-like superfamily/PGBD"/>
    <property type="match status" value="1"/>
</dbReference>
<accession>A0A1G2V828</accession>
<evidence type="ECO:0000313" key="1">
    <source>
        <dbReference type="EMBL" id="OHB17794.1"/>
    </source>
</evidence>
<dbReference type="InterPro" id="IPR036366">
    <property type="entry name" value="PGBDSf"/>
</dbReference>
<protein>
    <recommendedName>
        <fullName evidence="3">Peptidoglycan binding-like domain-containing protein</fullName>
    </recommendedName>
</protein>
<name>A0A1G2V828_9BACT</name>
<sequence length="251" mass="26987">MPPNVAYGYFGPLTRVAVARWQTANGITPAVGYFGPISRAAIVTETNTPSNLSPSTEIDTPAALGMRANQVMLFRAFPFEVRSGDVITLDGSGFSKTINKIYFNDSNPVDATSTDGITLDVRVPLILSEGEYSLSVSNTLGSSNNPDIAIAIKVMNNPRSGPIIENASIVGDTVTLTGSGFTSANNIITTLGNSSGPISSDGVTLTFRITELSMYNEIRRFTLGNYKVAFWIYVENEHGANKEPYKLEIMI</sequence>
<proteinExistence type="predicted"/>
<evidence type="ECO:0000313" key="2">
    <source>
        <dbReference type="Proteomes" id="UP000176868"/>
    </source>
</evidence>
<organism evidence="1 2">
    <name type="scientific">Candidatus Zambryskibacteria bacterium RIFOXYD2_FULL_43_10</name>
    <dbReference type="NCBI Taxonomy" id="1802782"/>
    <lineage>
        <taxon>Bacteria</taxon>
        <taxon>Candidatus Zambryskiibacteriota</taxon>
    </lineage>
</organism>
<gene>
    <name evidence="1" type="ORF">A2544_01890</name>
</gene>
<dbReference type="AlphaFoldDB" id="A0A1G2V828"/>
<evidence type="ECO:0008006" key="3">
    <source>
        <dbReference type="Google" id="ProtNLM"/>
    </source>
</evidence>
<reference evidence="1 2" key="1">
    <citation type="journal article" date="2016" name="Nat. Commun.">
        <title>Thousands of microbial genomes shed light on interconnected biogeochemical processes in an aquifer system.</title>
        <authorList>
            <person name="Anantharaman K."/>
            <person name="Brown C.T."/>
            <person name="Hug L.A."/>
            <person name="Sharon I."/>
            <person name="Castelle C.J."/>
            <person name="Probst A.J."/>
            <person name="Thomas B.C."/>
            <person name="Singh A."/>
            <person name="Wilkins M.J."/>
            <person name="Karaoz U."/>
            <person name="Brodie E.L."/>
            <person name="Williams K.H."/>
            <person name="Hubbard S.S."/>
            <person name="Banfield J.F."/>
        </authorList>
    </citation>
    <scope>NUCLEOTIDE SEQUENCE [LARGE SCALE GENOMIC DNA]</scope>
</reference>
<comment type="caution">
    <text evidence="1">The sequence shown here is derived from an EMBL/GenBank/DDBJ whole genome shotgun (WGS) entry which is preliminary data.</text>
</comment>
<dbReference type="InterPro" id="IPR013783">
    <property type="entry name" value="Ig-like_fold"/>
</dbReference>
<dbReference type="EMBL" id="MHWZ01000013">
    <property type="protein sequence ID" value="OHB17794.1"/>
    <property type="molecule type" value="Genomic_DNA"/>
</dbReference>
<dbReference type="SUPFAM" id="SSF81296">
    <property type="entry name" value="E set domains"/>
    <property type="match status" value="1"/>
</dbReference>